<evidence type="ECO:0000313" key="8">
    <source>
        <dbReference type="RefSeq" id="XP_033789079.1"/>
    </source>
</evidence>
<protein>
    <recommendedName>
        <fullName evidence="3">Leucine-rich repeat-containing protein 14</fullName>
    </recommendedName>
</protein>
<keyword evidence="6" id="KW-0677">Repeat</keyword>
<dbReference type="InterPro" id="IPR001611">
    <property type="entry name" value="Leu-rich_rpt"/>
</dbReference>
<gene>
    <name evidence="8" type="primary">LRRC14</name>
</gene>
<reference evidence="8" key="1">
    <citation type="submission" date="2025-08" db="UniProtKB">
        <authorList>
            <consortium name="RefSeq"/>
        </authorList>
    </citation>
    <scope>IDENTIFICATION</scope>
</reference>
<evidence type="ECO:0000256" key="2">
    <source>
        <dbReference type="ARBA" id="ARBA00009552"/>
    </source>
</evidence>
<evidence type="ECO:0000313" key="7">
    <source>
        <dbReference type="Proteomes" id="UP000515159"/>
    </source>
</evidence>
<dbReference type="GeneID" id="117355119"/>
<accession>A0A6P8PYU5</accession>
<evidence type="ECO:0000256" key="3">
    <source>
        <dbReference type="ARBA" id="ARBA00014228"/>
    </source>
</evidence>
<dbReference type="Gene3D" id="3.80.10.10">
    <property type="entry name" value="Ribonuclease Inhibitor"/>
    <property type="match status" value="1"/>
</dbReference>
<dbReference type="Proteomes" id="UP000515159">
    <property type="component" value="Chromosome 2"/>
</dbReference>
<dbReference type="Pfam" id="PF13516">
    <property type="entry name" value="LRR_6"/>
    <property type="match status" value="1"/>
</dbReference>
<keyword evidence="7" id="KW-1185">Reference proteome</keyword>
<dbReference type="PANTHER" id="PTHR14224">
    <property type="entry name" value="SIMILAR TO PREFERENTIALLY EXPRESSED ANTIGEN IN MELANOMA-LIKE 3"/>
    <property type="match status" value="1"/>
</dbReference>
<dbReference type="GO" id="GO:0005737">
    <property type="term" value="C:cytoplasm"/>
    <property type="evidence" value="ECO:0007669"/>
    <property type="project" value="UniProtKB-SubCell"/>
</dbReference>
<evidence type="ECO:0000256" key="1">
    <source>
        <dbReference type="ARBA" id="ARBA00004496"/>
    </source>
</evidence>
<comment type="similarity">
    <text evidence="2">Belongs to the PRAME family. LRRC14 subfamily.</text>
</comment>
<comment type="subcellular location">
    <subcellularLocation>
        <location evidence="1">Cytoplasm</location>
    </subcellularLocation>
</comment>
<dbReference type="CTD" id="9684"/>
<proteinExistence type="inferred from homology"/>
<dbReference type="FunCoup" id="A0A6P8PYU5">
    <property type="interactions" value="1467"/>
</dbReference>
<dbReference type="KEGG" id="gsh:117355119"/>
<dbReference type="SUPFAM" id="SSF52047">
    <property type="entry name" value="RNI-like"/>
    <property type="match status" value="1"/>
</dbReference>
<evidence type="ECO:0000256" key="4">
    <source>
        <dbReference type="ARBA" id="ARBA00022490"/>
    </source>
</evidence>
<sequence>MWSLVFLCAQKVVSDHASTCRSLEFIPKELYPVLFKASFLGRKTLVLQDLVKRWPFPVLNLQKLLQSCKHCDCLPMKEKVSKLCVQAVILGVLAYLHQALEGEDRKRQLRVLNMVGLQDNNPEQGPETMSLWSQTVTLSKACVDMSRRYGEGANPSSKRRKGAHSTLAPGCPVYVEVHMDFFVNSASSTILREALQVNSSCPLRLRCRDFRAEELSIRSTLSLLELLSPTSVRQVDLRFNNLGLPGLNVLLPYLTKFTSLLSLKLPYNNVDVRRLSVEMEAGLQNFSTQIARLQSLKELNLGSSRLSGRLRQLLGGLQKPLESLELAFCYLLPSDLTFLCQSFHASSLKKLDLSGNNLCEPLLHPFQLLLKEASANLLHLDIMECKLMDSHLGALLPMLGRCTRLRYLGVFCNPISTRGLKTLLQSTLPLSELRLVIYPYPVDCYSESLPWPTSSSSFLDSSFDPQKLLRVHAELQQLLVQAQRTNVTWSTDMYQHKTLDYLSL</sequence>
<dbReference type="InterPro" id="IPR032675">
    <property type="entry name" value="LRR_dom_sf"/>
</dbReference>
<name>A0A6P8PYU5_GEOSA</name>
<evidence type="ECO:0000256" key="6">
    <source>
        <dbReference type="ARBA" id="ARBA00022737"/>
    </source>
</evidence>
<keyword evidence="5" id="KW-0433">Leucine-rich repeat</keyword>
<organism evidence="7 8">
    <name type="scientific">Geotrypetes seraphini</name>
    <name type="common">Gaboon caecilian</name>
    <name type="synonym">Caecilia seraphini</name>
    <dbReference type="NCBI Taxonomy" id="260995"/>
    <lineage>
        <taxon>Eukaryota</taxon>
        <taxon>Metazoa</taxon>
        <taxon>Chordata</taxon>
        <taxon>Craniata</taxon>
        <taxon>Vertebrata</taxon>
        <taxon>Euteleostomi</taxon>
        <taxon>Amphibia</taxon>
        <taxon>Gymnophiona</taxon>
        <taxon>Geotrypetes</taxon>
    </lineage>
</organism>
<keyword evidence="4" id="KW-0963">Cytoplasm</keyword>
<dbReference type="InParanoid" id="A0A6P8PYU5"/>
<dbReference type="AlphaFoldDB" id="A0A6P8PYU5"/>
<dbReference type="InterPro" id="IPR050694">
    <property type="entry name" value="LRRC14/PRAME"/>
</dbReference>
<dbReference type="OrthoDB" id="6479713at2759"/>
<dbReference type="RefSeq" id="XP_033789079.1">
    <property type="nucleotide sequence ID" value="XM_033933188.1"/>
</dbReference>
<evidence type="ECO:0000256" key="5">
    <source>
        <dbReference type="ARBA" id="ARBA00022614"/>
    </source>
</evidence>
<dbReference type="PANTHER" id="PTHR14224:SF9">
    <property type="entry name" value="LEUCINE-RICH REPEAT-CONTAINING PROTEIN 14"/>
    <property type="match status" value="1"/>
</dbReference>